<dbReference type="GO" id="GO:0006629">
    <property type="term" value="P:lipid metabolic process"/>
    <property type="evidence" value="ECO:0007669"/>
    <property type="project" value="InterPro"/>
</dbReference>
<dbReference type="PROSITE" id="PS51704">
    <property type="entry name" value="GP_PDE"/>
    <property type="match status" value="1"/>
</dbReference>
<dbReference type="GO" id="GO:0008081">
    <property type="term" value="F:phosphoric diester hydrolase activity"/>
    <property type="evidence" value="ECO:0007669"/>
    <property type="project" value="InterPro"/>
</dbReference>
<sequence length="326" mass="35260">MRIFRRRGFVITLAVLVLAGLALYLGNSSTLAGPEAGRRPFLLAHRGLAQTFDLQGVAADTCTATRIHPPQVSFLENTVPSLQAAFAAGADAAEIDVQLTRDGELAVFHDATLDCRTDGVGTVAEHTLDELRTLDLGYGYTADGGASHPLRGKGVGLLPTVPEVFAALPGRELKLDLKHDTPAEGAAVATFLQTLPPDRLAAVTVTGGDQAVAAVADRLPQVRTSSKAIIKRCLLRYFGEGWTDHVPSDCRHRELIVPIEYGKWLWGWPNRFVARMREADTRVVLVRYVGDWSAGFDTPADLAMLPKGWTGAIWTNRVDVIAPLLH</sequence>
<dbReference type="InterPro" id="IPR017946">
    <property type="entry name" value="PLC-like_Pdiesterase_TIM-brl"/>
</dbReference>
<accession>A0A9W6KPG2</accession>
<dbReference type="PANTHER" id="PTHR43805">
    <property type="entry name" value="GLYCEROPHOSPHORYL DIESTER PHOSPHODIESTERASE"/>
    <property type="match status" value="1"/>
</dbReference>
<feature type="domain" description="GP-PDE" evidence="1">
    <location>
        <begin position="60"/>
        <end position="325"/>
    </location>
</feature>
<protein>
    <submittedName>
        <fullName evidence="2">Glycerophosphoryl diester phosphodiesterase</fullName>
    </submittedName>
</protein>
<reference evidence="2" key="1">
    <citation type="journal article" date="2014" name="Int. J. Syst. Evol. Microbiol.">
        <title>Complete genome sequence of Corynebacterium casei LMG S-19264T (=DSM 44701T), isolated from a smear-ripened cheese.</title>
        <authorList>
            <consortium name="US DOE Joint Genome Institute (JGI-PGF)"/>
            <person name="Walter F."/>
            <person name="Albersmeier A."/>
            <person name="Kalinowski J."/>
            <person name="Ruckert C."/>
        </authorList>
    </citation>
    <scope>NUCLEOTIDE SEQUENCE</scope>
    <source>
        <strain evidence="2">VKM Ac-1321</strain>
    </source>
</reference>
<dbReference type="AlphaFoldDB" id="A0A9W6KPG2"/>
<dbReference type="EMBL" id="BSFP01000054">
    <property type="protein sequence ID" value="GLL05153.1"/>
    <property type="molecule type" value="Genomic_DNA"/>
</dbReference>
<organism evidence="2 3">
    <name type="scientific">Dactylosporangium matsuzakiense</name>
    <dbReference type="NCBI Taxonomy" id="53360"/>
    <lineage>
        <taxon>Bacteria</taxon>
        <taxon>Bacillati</taxon>
        <taxon>Actinomycetota</taxon>
        <taxon>Actinomycetes</taxon>
        <taxon>Micromonosporales</taxon>
        <taxon>Micromonosporaceae</taxon>
        <taxon>Dactylosporangium</taxon>
    </lineage>
</organism>
<dbReference type="Gene3D" id="3.20.20.190">
    <property type="entry name" value="Phosphatidylinositol (PI) phosphodiesterase"/>
    <property type="match status" value="1"/>
</dbReference>
<evidence type="ECO:0000313" key="3">
    <source>
        <dbReference type="Proteomes" id="UP001143480"/>
    </source>
</evidence>
<dbReference type="PANTHER" id="PTHR43805:SF1">
    <property type="entry name" value="GP-PDE DOMAIN-CONTAINING PROTEIN"/>
    <property type="match status" value="1"/>
</dbReference>
<dbReference type="Proteomes" id="UP001143480">
    <property type="component" value="Unassembled WGS sequence"/>
</dbReference>
<comment type="caution">
    <text evidence="2">The sequence shown here is derived from an EMBL/GenBank/DDBJ whole genome shotgun (WGS) entry which is preliminary data.</text>
</comment>
<name>A0A9W6KPG2_9ACTN</name>
<proteinExistence type="predicted"/>
<dbReference type="InterPro" id="IPR030395">
    <property type="entry name" value="GP_PDE_dom"/>
</dbReference>
<evidence type="ECO:0000313" key="2">
    <source>
        <dbReference type="EMBL" id="GLL05153.1"/>
    </source>
</evidence>
<dbReference type="SUPFAM" id="SSF51695">
    <property type="entry name" value="PLC-like phosphodiesterases"/>
    <property type="match status" value="1"/>
</dbReference>
<reference evidence="2" key="2">
    <citation type="submission" date="2023-01" db="EMBL/GenBank/DDBJ databases">
        <authorList>
            <person name="Sun Q."/>
            <person name="Evtushenko L."/>
        </authorList>
    </citation>
    <scope>NUCLEOTIDE SEQUENCE</scope>
    <source>
        <strain evidence="2">VKM Ac-1321</strain>
    </source>
</reference>
<gene>
    <name evidence="2" type="ORF">GCM10017581_069000</name>
</gene>
<keyword evidence="3" id="KW-1185">Reference proteome</keyword>
<dbReference type="RefSeq" id="WP_261964139.1">
    <property type="nucleotide sequence ID" value="NZ_BAAAXA010000003.1"/>
</dbReference>
<dbReference type="Pfam" id="PF03009">
    <property type="entry name" value="GDPD"/>
    <property type="match status" value="1"/>
</dbReference>
<evidence type="ECO:0000259" key="1">
    <source>
        <dbReference type="PROSITE" id="PS51704"/>
    </source>
</evidence>